<evidence type="ECO:0000256" key="5">
    <source>
        <dbReference type="ARBA" id="ARBA00022753"/>
    </source>
</evidence>
<evidence type="ECO:0000256" key="3">
    <source>
        <dbReference type="ARBA" id="ARBA00008731"/>
    </source>
</evidence>
<keyword evidence="9 12" id="KW-0472">Membrane</keyword>
<keyword evidence="14" id="KW-1185">Reference proteome</keyword>
<comment type="similarity">
    <text evidence="3">Belongs to the TMEM163 family.</text>
</comment>
<name>A0ABN8QDV6_9CNID</name>
<dbReference type="InterPro" id="IPR027469">
    <property type="entry name" value="Cation_efflux_TMD_sf"/>
</dbReference>
<evidence type="ECO:0000256" key="10">
    <source>
        <dbReference type="ARBA" id="ARBA00023329"/>
    </source>
</evidence>
<keyword evidence="8" id="KW-0770">Synapse</keyword>
<dbReference type="Gene3D" id="1.20.1510.10">
    <property type="entry name" value="Cation efflux protein transmembrane domain"/>
    <property type="match status" value="1"/>
</dbReference>
<evidence type="ECO:0000256" key="6">
    <source>
        <dbReference type="ARBA" id="ARBA00022833"/>
    </source>
</evidence>
<feature type="compositionally biased region" description="Basic and acidic residues" evidence="11">
    <location>
        <begin position="18"/>
        <end position="30"/>
    </location>
</feature>
<evidence type="ECO:0000313" key="13">
    <source>
        <dbReference type="EMBL" id="CAH3160685.1"/>
    </source>
</evidence>
<evidence type="ECO:0000256" key="4">
    <source>
        <dbReference type="ARBA" id="ARBA00022692"/>
    </source>
</evidence>
<dbReference type="PANTHER" id="PTHR31937:SF2">
    <property type="entry name" value="TRANSMEMBRANE PROTEIN 163"/>
    <property type="match status" value="1"/>
</dbReference>
<evidence type="ECO:0000313" key="14">
    <source>
        <dbReference type="Proteomes" id="UP001159405"/>
    </source>
</evidence>
<keyword evidence="5" id="KW-0967">Endosome</keyword>
<evidence type="ECO:0000256" key="11">
    <source>
        <dbReference type="SAM" id="MobiDB-lite"/>
    </source>
</evidence>
<keyword evidence="10" id="KW-0968">Cytoplasmic vesicle</keyword>
<accession>A0ABN8QDV6</accession>
<reference evidence="13 14" key="1">
    <citation type="submission" date="2022-05" db="EMBL/GenBank/DDBJ databases">
        <authorList>
            <consortium name="Genoscope - CEA"/>
            <person name="William W."/>
        </authorList>
    </citation>
    <scope>NUCLEOTIDE SEQUENCE [LARGE SCALE GENOMIC DNA]</scope>
</reference>
<evidence type="ECO:0000256" key="12">
    <source>
        <dbReference type="SAM" id="Phobius"/>
    </source>
</evidence>
<comment type="caution">
    <text evidence="13">The sequence shown here is derived from an EMBL/GenBank/DDBJ whole genome shotgun (WGS) entry which is preliminary data.</text>
</comment>
<evidence type="ECO:0000256" key="1">
    <source>
        <dbReference type="ARBA" id="ARBA00004146"/>
    </source>
</evidence>
<evidence type="ECO:0000256" key="2">
    <source>
        <dbReference type="ARBA" id="ARBA00004644"/>
    </source>
</evidence>
<feature type="transmembrane region" description="Helical" evidence="12">
    <location>
        <begin position="153"/>
        <end position="176"/>
    </location>
</feature>
<keyword evidence="4 12" id="KW-0812">Transmembrane</keyword>
<dbReference type="EMBL" id="CALNXK010000117">
    <property type="protein sequence ID" value="CAH3160685.1"/>
    <property type="molecule type" value="Genomic_DNA"/>
</dbReference>
<sequence>MNGKEGDTMELQTLLSPRQEEKESVESKKEDINSSEEIRNYTLWKNAAIFISCASIIFTTVFGLTFFVTSQIAKSPAAFGFAFAAVLDSFTSAIVLWRFAGIERNDSDFSEREQEKERRACIAIAICFILSSFAIASKAVYTLAVNGTPRKQYLMEILSIASLLFLIFLVGVKCLIAHKVHSRAMRTDAFNSLAGAAMTLGMIASDVVCEKNHKICYLDSATAILIAIALFSYGIL</sequence>
<dbReference type="SUPFAM" id="SSF161111">
    <property type="entry name" value="Cation efflux protein transmembrane domain-like"/>
    <property type="match status" value="1"/>
</dbReference>
<gene>
    <name evidence="13" type="ORF">PLOB_00004049</name>
</gene>
<protein>
    <recommendedName>
        <fullName evidence="15">Transmembrane protein 163</fullName>
    </recommendedName>
</protein>
<dbReference type="PANTHER" id="PTHR31937">
    <property type="entry name" value="TRANSMEMBRANE PROTEIN 163"/>
    <property type="match status" value="1"/>
</dbReference>
<dbReference type="Proteomes" id="UP001159405">
    <property type="component" value="Unassembled WGS sequence"/>
</dbReference>
<evidence type="ECO:0008006" key="15">
    <source>
        <dbReference type="Google" id="ProtNLM"/>
    </source>
</evidence>
<comment type="subcellular location">
    <subcellularLocation>
        <location evidence="2">Cytoplasmic vesicle</location>
        <location evidence="2">Secretory vesicle</location>
        <location evidence="2">Synaptic vesicle membrane</location>
        <topology evidence="2">Multi-pass membrane protein</topology>
    </subcellularLocation>
    <subcellularLocation>
        <location evidence="1">Early endosome membrane</location>
    </subcellularLocation>
</comment>
<evidence type="ECO:0000256" key="8">
    <source>
        <dbReference type="ARBA" id="ARBA00023018"/>
    </source>
</evidence>
<dbReference type="InterPro" id="IPR026765">
    <property type="entry name" value="Tmem163"/>
</dbReference>
<evidence type="ECO:0000256" key="7">
    <source>
        <dbReference type="ARBA" id="ARBA00022989"/>
    </source>
</evidence>
<feature type="transmembrane region" description="Helical" evidence="12">
    <location>
        <begin position="78"/>
        <end position="99"/>
    </location>
</feature>
<organism evidence="13 14">
    <name type="scientific">Porites lobata</name>
    <dbReference type="NCBI Taxonomy" id="104759"/>
    <lineage>
        <taxon>Eukaryota</taxon>
        <taxon>Metazoa</taxon>
        <taxon>Cnidaria</taxon>
        <taxon>Anthozoa</taxon>
        <taxon>Hexacorallia</taxon>
        <taxon>Scleractinia</taxon>
        <taxon>Fungiina</taxon>
        <taxon>Poritidae</taxon>
        <taxon>Porites</taxon>
    </lineage>
</organism>
<feature type="region of interest" description="Disordered" evidence="11">
    <location>
        <begin position="1"/>
        <end position="30"/>
    </location>
</feature>
<feature type="transmembrane region" description="Helical" evidence="12">
    <location>
        <begin position="215"/>
        <end position="235"/>
    </location>
</feature>
<feature type="transmembrane region" description="Helical" evidence="12">
    <location>
        <begin position="47"/>
        <end position="72"/>
    </location>
</feature>
<keyword evidence="6" id="KW-0862">Zinc</keyword>
<proteinExistence type="inferred from homology"/>
<evidence type="ECO:0000256" key="9">
    <source>
        <dbReference type="ARBA" id="ARBA00023136"/>
    </source>
</evidence>
<keyword evidence="7 12" id="KW-1133">Transmembrane helix</keyword>
<feature type="transmembrane region" description="Helical" evidence="12">
    <location>
        <begin position="120"/>
        <end position="141"/>
    </location>
</feature>